<evidence type="ECO:0000313" key="2">
    <source>
        <dbReference type="Proteomes" id="UP000521943"/>
    </source>
</evidence>
<name>A0A8H6LU10_9AGAR</name>
<proteinExistence type="predicted"/>
<dbReference type="EMBL" id="JACGCI010000483">
    <property type="protein sequence ID" value="KAF6740837.1"/>
    <property type="molecule type" value="Genomic_DNA"/>
</dbReference>
<protein>
    <submittedName>
        <fullName evidence="1">Uncharacterized protein</fullName>
    </submittedName>
</protein>
<gene>
    <name evidence="1" type="ORF">DFP72DRAFT_1135694</name>
</gene>
<dbReference type="OrthoDB" id="3107821at2759"/>
<comment type="caution">
    <text evidence="1">The sequence shown here is derived from an EMBL/GenBank/DDBJ whole genome shotgun (WGS) entry which is preliminary data.</text>
</comment>
<dbReference type="Proteomes" id="UP000521943">
    <property type="component" value="Unassembled WGS sequence"/>
</dbReference>
<dbReference type="AlphaFoldDB" id="A0A8H6LU10"/>
<reference evidence="1 2" key="1">
    <citation type="submission" date="2020-07" db="EMBL/GenBank/DDBJ databases">
        <title>Comparative genomics of pyrophilous fungi reveals a link between fire events and developmental genes.</title>
        <authorList>
            <consortium name="DOE Joint Genome Institute"/>
            <person name="Steindorff A.S."/>
            <person name="Carver A."/>
            <person name="Calhoun S."/>
            <person name="Stillman K."/>
            <person name="Liu H."/>
            <person name="Lipzen A."/>
            <person name="Pangilinan J."/>
            <person name="Labutti K."/>
            <person name="Bruns T.D."/>
            <person name="Grigoriev I.V."/>
        </authorList>
    </citation>
    <scope>NUCLEOTIDE SEQUENCE [LARGE SCALE GENOMIC DNA]</scope>
    <source>
        <strain evidence="1 2">CBS 144469</strain>
    </source>
</reference>
<evidence type="ECO:0000313" key="1">
    <source>
        <dbReference type="EMBL" id="KAF6740837.1"/>
    </source>
</evidence>
<organism evidence="1 2">
    <name type="scientific">Ephemerocybe angulata</name>
    <dbReference type="NCBI Taxonomy" id="980116"/>
    <lineage>
        <taxon>Eukaryota</taxon>
        <taxon>Fungi</taxon>
        <taxon>Dikarya</taxon>
        <taxon>Basidiomycota</taxon>
        <taxon>Agaricomycotina</taxon>
        <taxon>Agaricomycetes</taxon>
        <taxon>Agaricomycetidae</taxon>
        <taxon>Agaricales</taxon>
        <taxon>Agaricineae</taxon>
        <taxon>Psathyrellaceae</taxon>
        <taxon>Ephemerocybe</taxon>
    </lineage>
</organism>
<accession>A0A8H6LU10</accession>
<keyword evidence="2" id="KW-1185">Reference proteome</keyword>
<sequence>MTHVPADVPEVQQMQSLQPATPIEQVSDLSNEEVQSAHIDVGPMPRAIELAPWDVSPGTQTAPAEVLHRRSPYNLRRTVRTEGLRARIREQLRPTVYAFDKHYLALAKIKKTNPKLQYPPTNVKLLYSSISPISLGITLAQFGSILRLCQSCDRYLFVERCRTLEGSLEENPGLGGEAGEAGLGMRNRSMMV</sequence>